<protein>
    <submittedName>
        <fullName evidence="2">Uncharacterized protein</fullName>
    </submittedName>
</protein>
<reference evidence="3" key="1">
    <citation type="submission" date="2016-10" db="EMBL/GenBank/DDBJ databases">
        <authorList>
            <person name="Varghese N."/>
            <person name="Submissions S."/>
        </authorList>
    </citation>
    <scope>NUCLEOTIDE SEQUENCE [LARGE SCALE GENOMIC DNA]</scope>
    <source>
        <strain evidence="3">DSM 16995</strain>
    </source>
</reference>
<keyword evidence="3" id="KW-1185">Reference proteome</keyword>
<dbReference type="AlphaFoldDB" id="A0A1G9LER0"/>
<accession>A0A1G9LER0</accession>
<gene>
    <name evidence="2" type="ORF">SAMN05660337_3355</name>
</gene>
<organism evidence="2 3">
    <name type="scientific">Maridesulfovibrio ferrireducens</name>
    <dbReference type="NCBI Taxonomy" id="246191"/>
    <lineage>
        <taxon>Bacteria</taxon>
        <taxon>Pseudomonadati</taxon>
        <taxon>Thermodesulfobacteriota</taxon>
        <taxon>Desulfovibrionia</taxon>
        <taxon>Desulfovibrionales</taxon>
        <taxon>Desulfovibrionaceae</taxon>
        <taxon>Maridesulfovibrio</taxon>
    </lineage>
</organism>
<proteinExistence type="predicted"/>
<feature type="compositionally biased region" description="Pro residues" evidence="1">
    <location>
        <begin position="163"/>
        <end position="173"/>
    </location>
</feature>
<evidence type="ECO:0000313" key="3">
    <source>
        <dbReference type="Proteomes" id="UP000199053"/>
    </source>
</evidence>
<name>A0A1G9LER0_9BACT</name>
<feature type="region of interest" description="Disordered" evidence="1">
    <location>
        <begin position="1"/>
        <end position="48"/>
    </location>
</feature>
<evidence type="ECO:0000313" key="2">
    <source>
        <dbReference type="EMBL" id="SDL60431.1"/>
    </source>
</evidence>
<feature type="compositionally biased region" description="Acidic residues" evidence="1">
    <location>
        <begin position="174"/>
        <end position="187"/>
    </location>
</feature>
<dbReference type="EMBL" id="FNGA01000007">
    <property type="protein sequence ID" value="SDL60431.1"/>
    <property type="molecule type" value="Genomic_DNA"/>
</dbReference>
<feature type="non-terminal residue" evidence="2">
    <location>
        <position position="187"/>
    </location>
</feature>
<evidence type="ECO:0000256" key="1">
    <source>
        <dbReference type="SAM" id="MobiDB-lite"/>
    </source>
</evidence>
<dbReference type="Proteomes" id="UP000199053">
    <property type="component" value="Unassembled WGS sequence"/>
</dbReference>
<feature type="region of interest" description="Disordered" evidence="1">
    <location>
        <begin position="66"/>
        <end position="187"/>
    </location>
</feature>
<sequence length="187" mass="20077">MADEKDNNKEQQELDELTVLQETEKRDLSAEEQAGIEDVESAIPEQSDMAGTVLVDSGIEKDAFATEIPVDSSQPTDADAETLDQSRYTPRASDDLASVQEEKDIFQAVESEDISPVVDGEDVRVVSSPHEQGVGGSESEDLNVSVSGPVESDTTDSVQTEPEPTPEPAPAPEPVEDISEPIVEPEP</sequence>
<feature type="compositionally biased region" description="Basic and acidic residues" evidence="1">
    <location>
        <begin position="1"/>
        <end position="12"/>
    </location>
</feature>